<name>A0A1A9WTC6_9MUSC</name>
<dbReference type="VEuPathDB" id="VectorBase:GBRI031245"/>
<proteinExistence type="predicted"/>
<sequence>MGYHLLQKNFSRLHVTYLASRLSGFFFARVIVGLVYLASNLIGRLYNETESNLPTTGTTISSPQQLSVTWAVPPCDLDESKKKCSKALTDPNEEYEIDEATGKSFLEEKSYDVLLNNAGGNISSSSPVLETQTGKLLSKYH</sequence>
<feature type="transmembrane region" description="Helical" evidence="1">
    <location>
        <begin position="20"/>
        <end position="38"/>
    </location>
</feature>
<reference evidence="2" key="2">
    <citation type="submission" date="2020-05" db="UniProtKB">
        <authorList>
            <consortium name="EnsemblMetazoa"/>
        </authorList>
    </citation>
    <scope>IDENTIFICATION</scope>
    <source>
        <strain evidence="2">IAEA</strain>
    </source>
</reference>
<keyword evidence="3" id="KW-1185">Reference proteome</keyword>
<protein>
    <submittedName>
        <fullName evidence="2">Uncharacterized protein</fullName>
    </submittedName>
</protein>
<accession>A0A1A9WTC6</accession>
<dbReference type="Proteomes" id="UP000091820">
    <property type="component" value="Unassembled WGS sequence"/>
</dbReference>
<evidence type="ECO:0000256" key="1">
    <source>
        <dbReference type="SAM" id="Phobius"/>
    </source>
</evidence>
<keyword evidence="1" id="KW-0812">Transmembrane</keyword>
<keyword evidence="1" id="KW-1133">Transmembrane helix</keyword>
<reference evidence="3" key="1">
    <citation type="submission" date="2014-03" db="EMBL/GenBank/DDBJ databases">
        <authorList>
            <person name="Aksoy S."/>
            <person name="Warren W."/>
            <person name="Wilson R.K."/>
        </authorList>
    </citation>
    <scope>NUCLEOTIDE SEQUENCE [LARGE SCALE GENOMIC DNA]</scope>
    <source>
        <strain evidence="3">IAEA</strain>
    </source>
</reference>
<evidence type="ECO:0000313" key="3">
    <source>
        <dbReference type="Proteomes" id="UP000091820"/>
    </source>
</evidence>
<evidence type="ECO:0000313" key="2">
    <source>
        <dbReference type="EnsemblMetazoa" id="GBRI031245-PA"/>
    </source>
</evidence>
<dbReference type="AlphaFoldDB" id="A0A1A9WTC6"/>
<dbReference type="EnsemblMetazoa" id="GBRI031245-RA">
    <property type="protein sequence ID" value="GBRI031245-PA"/>
    <property type="gene ID" value="GBRI031245"/>
</dbReference>
<organism evidence="2 3">
    <name type="scientific">Glossina brevipalpis</name>
    <dbReference type="NCBI Taxonomy" id="37001"/>
    <lineage>
        <taxon>Eukaryota</taxon>
        <taxon>Metazoa</taxon>
        <taxon>Ecdysozoa</taxon>
        <taxon>Arthropoda</taxon>
        <taxon>Hexapoda</taxon>
        <taxon>Insecta</taxon>
        <taxon>Pterygota</taxon>
        <taxon>Neoptera</taxon>
        <taxon>Endopterygota</taxon>
        <taxon>Diptera</taxon>
        <taxon>Brachycera</taxon>
        <taxon>Muscomorpha</taxon>
        <taxon>Hippoboscoidea</taxon>
        <taxon>Glossinidae</taxon>
        <taxon>Glossina</taxon>
    </lineage>
</organism>
<keyword evidence="1" id="KW-0472">Membrane</keyword>